<feature type="transmembrane region" description="Helical" evidence="1">
    <location>
        <begin position="12"/>
        <end position="32"/>
    </location>
</feature>
<dbReference type="VEuPathDB" id="FungiDB:ASPWEDRAFT_35100"/>
<evidence type="ECO:0000256" key="1">
    <source>
        <dbReference type="SAM" id="Phobius"/>
    </source>
</evidence>
<evidence type="ECO:0000313" key="3">
    <source>
        <dbReference type="Proteomes" id="UP000184383"/>
    </source>
</evidence>
<proteinExistence type="predicted"/>
<keyword evidence="3" id="KW-1185">Reference proteome</keyword>
<keyword evidence="1" id="KW-0472">Membrane</keyword>
<organism evidence="2 3">
    <name type="scientific">Aspergillus wentii DTO 134E9</name>
    <dbReference type="NCBI Taxonomy" id="1073089"/>
    <lineage>
        <taxon>Eukaryota</taxon>
        <taxon>Fungi</taxon>
        <taxon>Dikarya</taxon>
        <taxon>Ascomycota</taxon>
        <taxon>Pezizomycotina</taxon>
        <taxon>Eurotiomycetes</taxon>
        <taxon>Eurotiomycetidae</taxon>
        <taxon>Eurotiales</taxon>
        <taxon>Aspergillaceae</taxon>
        <taxon>Aspergillus</taxon>
        <taxon>Aspergillus subgen. Cremei</taxon>
    </lineage>
</organism>
<dbReference type="RefSeq" id="XP_040695211.1">
    <property type="nucleotide sequence ID" value="XM_040834151.1"/>
</dbReference>
<keyword evidence="1" id="KW-1133">Transmembrane helix</keyword>
<dbReference type="GeneID" id="63749999"/>
<dbReference type="AlphaFoldDB" id="A0A1L9S2Z6"/>
<evidence type="ECO:0000313" key="2">
    <source>
        <dbReference type="EMBL" id="OJJ41535.1"/>
    </source>
</evidence>
<protein>
    <submittedName>
        <fullName evidence="2">Uncharacterized protein</fullName>
    </submittedName>
</protein>
<keyword evidence="1" id="KW-0812">Transmembrane</keyword>
<sequence length="63" mass="7263">MITPPIRNNHSIPPETSTILICTGFFVAIWGYKDDKNRRSSGAPSYLECHKRISYSGNPRRRR</sequence>
<gene>
    <name evidence="2" type="ORF">ASPWEDRAFT_35100</name>
</gene>
<dbReference type="Proteomes" id="UP000184383">
    <property type="component" value="Unassembled WGS sequence"/>
</dbReference>
<name>A0A1L9S2Z6_ASPWE</name>
<dbReference type="EMBL" id="KV878209">
    <property type="protein sequence ID" value="OJJ41535.1"/>
    <property type="molecule type" value="Genomic_DNA"/>
</dbReference>
<reference evidence="3" key="1">
    <citation type="journal article" date="2017" name="Genome Biol.">
        <title>Comparative genomics reveals high biological diversity and specific adaptations in the industrially and medically important fungal genus Aspergillus.</title>
        <authorList>
            <person name="de Vries R.P."/>
            <person name="Riley R."/>
            <person name="Wiebenga A."/>
            <person name="Aguilar-Osorio G."/>
            <person name="Amillis S."/>
            <person name="Uchima C.A."/>
            <person name="Anderluh G."/>
            <person name="Asadollahi M."/>
            <person name="Askin M."/>
            <person name="Barry K."/>
            <person name="Battaglia E."/>
            <person name="Bayram O."/>
            <person name="Benocci T."/>
            <person name="Braus-Stromeyer S.A."/>
            <person name="Caldana C."/>
            <person name="Canovas D."/>
            <person name="Cerqueira G.C."/>
            <person name="Chen F."/>
            <person name="Chen W."/>
            <person name="Choi C."/>
            <person name="Clum A."/>
            <person name="Dos Santos R.A."/>
            <person name="Damasio A.R."/>
            <person name="Diallinas G."/>
            <person name="Emri T."/>
            <person name="Fekete E."/>
            <person name="Flipphi M."/>
            <person name="Freyberg S."/>
            <person name="Gallo A."/>
            <person name="Gournas C."/>
            <person name="Habgood R."/>
            <person name="Hainaut M."/>
            <person name="Harispe M.L."/>
            <person name="Henrissat B."/>
            <person name="Hilden K.S."/>
            <person name="Hope R."/>
            <person name="Hossain A."/>
            <person name="Karabika E."/>
            <person name="Karaffa L."/>
            <person name="Karanyi Z."/>
            <person name="Krasevec N."/>
            <person name="Kuo A."/>
            <person name="Kusch H."/>
            <person name="LaButti K."/>
            <person name="Lagendijk E.L."/>
            <person name="Lapidus A."/>
            <person name="Levasseur A."/>
            <person name="Lindquist E."/>
            <person name="Lipzen A."/>
            <person name="Logrieco A.F."/>
            <person name="MacCabe A."/>
            <person name="Maekelae M.R."/>
            <person name="Malavazi I."/>
            <person name="Melin P."/>
            <person name="Meyer V."/>
            <person name="Mielnichuk N."/>
            <person name="Miskei M."/>
            <person name="Molnar A.P."/>
            <person name="Mule G."/>
            <person name="Ngan C.Y."/>
            <person name="Orejas M."/>
            <person name="Orosz E."/>
            <person name="Ouedraogo J.P."/>
            <person name="Overkamp K.M."/>
            <person name="Park H.-S."/>
            <person name="Perrone G."/>
            <person name="Piumi F."/>
            <person name="Punt P.J."/>
            <person name="Ram A.F."/>
            <person name="Ramon A."/>
            <person name="Rauscher S."/>
            <person name="Record E."/>
            <person name="Riano-Pachon D.M."/>
            <person name="Robert V."/>
            <person name="Roehrig J."/>
            <person name="Ruller R."/>
            <person name="Salamov A."/>
            <person name="Salih N.S."/>
            <person name="Samson R.A."/>
            <person name="Sandor E."/>
            <person name="Sanguinetti M."/>
            <person name="Schuetze T."/>
            <person name="Sepcic K."/>
            <person name="Shelest E."/>
            <person name="Sherlock G."/>
            <person name="Sophianopoulou V."/>
            <person name="Squina F.M."/>
            <person name="Sun H."/>
            <person name="Susca A."/>
            <person name="Todd R.B."/>
            <person name="Tsang A."/>
            <person name="Unkles S.E."/>
            <person name="van de Wiele N."/>
            <person name="van Rossen-Uffink D."/>
            <person name="Oliveira J.V."/>
            <person name="Vesth T.C."/>
            <person name="Visser J."/>
            <person name="Yu J.-H."/>
            <person name="Zhou M."/>
            <person name="Andersen M.R."/>
            <person name="Archer D.B."/>
            <person name="Baker S.E."/>
            <person name="Benoit I."/>
            <person name="Brakhage A.A."/>
            <person name="Braus G.H."/>
            <person name="Fischer R."/>
            <person name="Frisvad J.C."/>
            <person name="Goldman G.H."/>
            <person name="Houbraken J."/>
            <person name="Oakley B."/>
            <person name="Pocsi I."/>
            <person name="Scazzocchio C."/>
            <person name="Seiboth B."/>
            <person name="vanKuyk P.A."/>
            <person name="Wortman J."/>
            <person name="Dyer P.S."/>
            <person name="Grigoriev I.V."/>
        </authorList>
    </citation>
    <scope>NUCLEOTIDE SEQUENCE [LARGE SCALE GENOMIC DNA]</scope>
    <source>
        <strain evidence="3">DTO 134E9</strain>
    </source>
</reference>
<accession>A0A1L9S2Z6</accession>